<dbReference type="CDD" id="cd01338">
    <property type="entry name" value="MDH_chloroplast-like"/>
    <property type="match status" value="1"/>
</dbReference>
<keyword evidence="3 8" id="KW-0560">Oxidoreductase</keyword>
<dbReference type="SUPFAM" id="SSF56327">
    <property type="entry name" value="LDH C-terminal domain-like"/>
    <property type="match status" value="1"/>
</dbReference>
<dbReference type="HAMAP" id="MF_01517">
    <property type="entry name" value="Malate_dehydrog_2"/>
    <property type="match status" value="1"/>
</dbReference>
<feature type="binding site" evidence="6">
    <location>
        <position position="206"/>
    </location>
    <ligand>
        <name>substrate</name>
    </ligand>
</feature>
<evidence type="ECO:0000256" key="4">
    <source>
        <dbReference type="ARBA" id="ARBA00023027"/>
    </source>
</evidence>
<feature type="domain" description="Lactate/malate dehydrogenase C-terminal" evidence="11">
    <location>
        <begin position="200"/>
        <end position="365"/>
    </location>
</feature>
<dbReference type="FunFam" id="3.90.110.10:FF:000002">
    <property type="entry name" value="Malate dehydrogenase"/>
    <property type="match status" value="1"/>
</dbReference>
<dbReference type="Pfam" id="PF02866">
    <property type="entry name" value="Ldh_1_C"/>
    <property type="match status" value="1"/>
</dbReference>
<dbReference type="InterPro" id="IPR022383">
    <property type="entry name" value="Lactate/malate_DH_C"/>
</dbReference>
<keyword evidence="4 7" id="KW-0520">NAD</keyword>
<dbReference type="Gene3D" id="3.40.50.720">
    <property type="entry name" value="NAD(P)-binding Rossmann-like Domain"/>
    <property type="match status" value="1"/>
</dbReference>
<feature type="active site" description="Proton acceptor" evidence="5">
    <location>
        <position position="231"/>
    </location>
</feature>
<dbReference type="InterPro" id="IPR001557">
    <property type="entry name" value="L-lactate/malate_DH"/>
</dbReference>
<dbReference type="PANTHER" id="PTHR23382">
    <property type="entry name" value="MALATE DEHYDROGENASE"/>
    <property type="match status" value="1"/>
</dbReference>
<dbReference type="SUPFAM" id="SSF51735">
    <property type="entry name" value="NAD(P)-binding Rossmann-fold domains"/>
    <property type="match status" value="1"/>
</dbReference>
<dbReference type="AlphaFoldDB" id="A0A7S1JJB7"/>
<proteinExistence type="inferred from homology"/>
<sequence>VRDCVMSFVSRFASPLSALSPVMSRRVAFPLASQHRSFTKMSSFTKPPVRVAVTGAAGAIGYALIFRVASGQMLGADHPVILHLIEVPQVEANLKGVKMELDDCAFPTLKGVVCTSDLEVGFGDCEYAMLVGAKPRGPGMERSDLLKDNGKIFTGQGKALSAAAKPSCKVLVVGNPANTNALIAAHNSKNIPFENFTAMTRLDHNRALTQIAQKAKCDVEDIDKFCVWGNHSPTMYPDLSHATIKGTPAKQVINDESWIKNEFYPTVQKRGAAVIDARKASSAASAANGALEHIRDWALGTGGKWTSMGVVSDDTYGLQKGLIYSYPVTCANGVWTKVTGLPVDQHSHDMMQHTLNELVQERDMVKDML</sequence>
<reference evidence="12" key="1">
    <citation type="submission" date="2021-01" db="EMBL/GenBank/DDBJ databases">
        <authorList>
            <person name="Corre E."/>
            <person name="Pelletier E."/>
            <person name="Niang G."/>
            <person name="Scheremetjew M."/>
            <person name="Finn R."/>
            <person name="Kale V."/>
            <person name="Holt S."/>
            <person name="Cochrane G."/>
            <person name="Meng A."/>
            <person name="Brown T."/>
            <person name="Cohen L."/>
        </authorList>
    </citation>
    <scope>NUCLEOTIDE SEQUENCE</scope>
    <source>
        <strain evidence="12">CCMP3346</strain>
    </source>
</reference>
<evidence type="ECO:0000256" key="7">
    <source>
        <dbReference type="PIRSR" id="PIRSR000102-3"/>
    </source>
</evidence>
<comment type="catalytic activity">
    <reaction evidence="9">
        <text>(S)-malate + NAD(+) = oxaloacetate + NADH + H(+)</text>
        <dbReference type="Rhea" id="RHEA:21432"/>
        <dbReference type="ChEBI" id="CHEBI:15378"/>
        <dbReference type="ChEBI" id="CHEBI:15589"/>
        <dbReference type="ChEBI" id="CHEBI:16452"/>
        <dbReference type="ChEBI" id="CHEBI:57540"/>
        <dbReference type="ChEBI" id="CHEBI:57945"/>
        <dbReference type="EC" id="1.1.1.37"/>
    </reaction>
</comment>
<dbReference type="GO" id="GO:0006108">
    <property type="term" value="P:malate metabolic process"/>
    <property type="evidence" value="ECO:0007669"/>
    <property type="project" value="InterPro"/>
</dbReference>
<dbReference type="NCBIfam" id="TIGR01759">
    <property type="entry name" value="MalateDH-SF1"/>
    <property type="match status" value="1"/>
</dbReference>
<dbReference type="PIRSF" id="PIRSF000102">
    <property type="entry name" value="Lac_mal_DH"/>
    <property type="match status" value="1"/>
</dbReference>
<evidence type="ECO:0000256" key="9">
    <source>
        <dbReference type="RuleBase" id="RU003405"/>
    </source>
</evidence>
<feature type="binding site" evidence="7">
    <location>
        <position position="149"/>
    </location>
    <ligand>
        <name>NAD(+)</name>
        <dbReference type="ChEBI" id="CHEBI:57540"/>
    </ligand>
</feature>
<evidence type="ECO:0000259" key="10">
    <source>
        <dbReference type="Pfam" id="PF00056"/>
    </source>
</evidence>
<dbReference type="Gene3D" id="3.90.110.10">
    <property type="entry name" value="Lactate dehydrogenase/glycoside hydrolase, family 4, C-terminal"/>
    <property type="match status" value="1"/>
</dbReference>
<feature type="binding site" evidence="7">
    <location>
        <begin position="173"/>
        <end position="175"/>
    </location>
    <ligand>
        <name>NAD(+)</name>
        <dbReference type="ChEBI" id="CHEBI:57540"/>
    </ligand>
</feature>
<evidence type="ECO:0000256" key="6">
    <source>
        <dbReference type="PIRSR" id="PIRSR000102-2"/>
    </source>
</evidence>
<dbReference type="InterPro" id="IPR001236">
    <property type="entry name" value="Lactate/malate_DH_N"/>
</dbReference>
<feature type="non-terminal residue" evidence="12">
    <location>
        <position position="1"/>
    </location>
</feature>
<dbReference type="GO" id="GO:0006099">
    <property type="term" value="P:tricarboxylic acid cycle"/>
    <property type="evidence" value="ECO:0007669"/>
    <property type="project" value="UniProtKB-KW"/>
</dbReference>
<dbReference type="FunFam" id="3.40.50.720:FF:000010">
    <property type="entry name" value="Malate dehydrogenase"/>
    <property type="match status" value="1"/>
</dbReference>
<comment type="similarity">
    <text evidence="1">Belongs to the LDH/MDH superfamily. MDH type 2 family.</text>
</comment>
<dbReference type="NCBIfam" id="NF003916">
    <property type="entry name" value="PRK05442.1"/>
    <property type="match status" value="1"/>
</dbReference>
<dbReference type="GO" id="GO:0030060">
    <property type="term" value="F:L-malate dehydrogenase (NAD+) activity"/>
    <property type="evidence" value="ECO:0007669"/>
    <property type="project" value="UniProtKB-EC"/>
</dbReference>
<dbReference type="EMBL" id="HBGB01000512">
    <property type="protein sequence ID" value="CAD9045249.1"/>
    <property type="molecule type" value="Transcribed_RNA"/>
</dbReference>
<evidence type="ECO:0000313" key="12">
    <source>
        <dbReference type="EMBL" id="CAD9045249.1"/>
    </source>
</evidence>
<keyword evidence="9" id="KW-0816">Tricarboxylic acid cycle</keyword>
<dbReference type="InterPro" id="IPR010945">
    <property type="entry name" value="Malate_DH_type2"/>
</dbReference>
<evidence type="ECO:0000256" key="1">
    <source>
        <dbReference type="ARBA" id="ARBA00009613"/>
    </source>
</evidence>
<accession>A0A7S1JJB7</accession>
<evidence type="ECO:0000256" key="5">
    <source>
        <dbReference type="PIRSR" id="PIRSR000102-1"/>
    </source>
</evidence>
<evidence type="ECO:0000256" key="2">
    <source>
        <dbReference type="ARBA" id="ARBA00012995"/>
    </source>
</evidence>
<dbReference type="EC" id="1.1.1.37" evidence="2 9"/>
<dbReference type="PROSITE" id="PS00068">
    <property type="entry name" value="MDH"/>
    <property type="match status" value="1"/>
</dbReference>
<evidence type="ECO:0000259" key="11">
    <source>
        <dbReference type="Pfam" id="PF02866"/>
    </source>
</evidence>
<dbReference type="InterPro" id="IPR015955">
    <property type="entry name" value="Lactate_DH/Glyco_Ohase_4_C"/>
</dbReference>
<dbReference type="InterPro" id="IPR036291">
    <property type="entry name" value="NAD(P)-bd_dom_sf"/>
</dbReference>
<evidence type="ECO:0000256" key="8">
    <source>
        <dbReference type="RuleBase" id="RU003369"/>
    </source>
</evidence>
<protein>
    <recommendedName>
        <fullName evidence="2 9">Malate dehydrogenase</fullName>
        <ecNumber evidence="2 9">1.1.1.37</ecNumber>
    </recommendedName>
</protein>
<feature type="binding site" evidence="6">
    <location>
        <position position="136"/>
    </location>
    <ligand>
        <name>substrate</name>
    </ligand>
</feature>
<evidence type="ECO:0000256" key="3">
    <source>
        <dbReference type="ARBA" id="ARBA00023002"/>
    </source>
</evidence>
<dbReference type="InterPro" id="IPR001252">
    <property type="entry name" value="Malate_DH_AS"/>
</dbReference>
<name>A0A7S1JJB7_9ALVE</name>
<feature type="binding site" evidence="7">
    <location>
        <begin position="55"/>
        <end position="61"/>
    </location>
    <ligand>
        <name>NAD(+)</name>
        <dbReference type="ChEBI" id="CHEBI:57540"/>
    </ligand>
</feature>
<feature type="binding site" evidence="6">
    <location>
        <position position="142"/>
    </location>
    <ligand>
        <name>substrate</name>
    </ligand>
</feature>
<feature type="domain" description="Lactate/malate dehydrogenase N-terminal" evidence="10">
    <location>
        <begin position="49"/>
        <end position="196"/>
    </location>
</feature>
<feature type="binding site" evidence="6">
    <location>
        <position position="175"/>
    </location>
    <ligand>
        <name>substrate</name>
    </ligand>
</feature>
<gene>
    <name evidence="12" type="ORF">VBRA1451_LOCUS301</name>
</gene>
<organism evidence="12">
    <name type="scientific">Vitrella brassicaformis</name>
    <dbReference type="NCBI Taxonomy" id="1169539"/>
    <lineage>
        <taxon>Eukaryota</taxon>
        <taxon>Sar</taxon>
        <taxon>Alveolata</taxon>
        <taxon>Colpodellida</taxon>
        <taxon>Vitrellaceae</taxon>
        <taxon>Vitrella</taxon>
    </lineage>
</organism>
<dbReference type="Pfam" id="PF00056">
    <property type="entry name" value="Ldh_1_N"/>
    <property type="match status" value="1"/>
</dbReference>